<protein>
    <submittedName>
        <fullName evidence="1">Uncharacterized protein</fullName>
    </submittedName>
</protein>
<comment type="caution">
    <text evidence="1">The sequence shown here is derived from an EMBL/GenBank/DDBJ whole genome shotgun (WGS) entry which is preliminary data.</text>
</comment>
<evidence type="ECO:0000313" key="2">
    <source>
        <dbReference type="Proteomes" id="UP001185069"/>
    </source>
</evidence>
<evidence type="ECO:0000313" key="1">
    <source>
        <dbReference type="EMBL" id="MDR6268413.1"/>
    </source>
</evidence>
<keyword evidence="2" id="KW-1185">Reference proteome</keyword>
<dbReference type="Proteomes" id="UP001185069">
    <property type="component" value="Unassembled WGS sequence"/>
</dbReference>
<sequence>MDLILSVSGTVGSLAVVLFQLGYDAFSESAPATISESSWVISA</sequence>
<reference evidence="1 2" key="1">
    <citation type="submission" date="2023-07" db="EMBL/GenBank/DDBJ databases">
        <title>Sequencing the genomes of 1000 actinobacteria strains.</title>
        <authorList>
            <person name="Klenk H.-P."/>
        </authorList>
    </citation>
    <scope>NUCLEOTIDE SEQUENCE [LARGE SCALE GENOMIC DNA]</scope>
    <source>
        <strain evidence="1 2">DSM 14555</strain>
    </source>
</reference>
<accession>A0ABU1J7L6</accession>
<name>A0ABU1J7L6_9MICC</name>
<organism evidence="1 2">
    <name type="scientific">Arthrobacter russicus</name>
    <dbReference type="NCBI Taxonomy" id="172040"/>
    <lineage>
        <taxon>Bacteria</taxon>
        <taxon>Bacillati</taxon>
        <taxon>Actinomycetota</taxon>
        <taxon>Actinomycetes</taxon>
        <taxon>Micrococcales</taxon>
        <taxon>Micrococcaceae</taxon>
        <taxon>Arthrobacter</taxon>
    </lineage>
</organism>
<gene>
    <name evidence="1" type="ORF">JOE69_000651</name>
</gene>
<dbReference type="EMBL" id="JAVDQF010000001">
    <property type="protein sequence ID" value="MDR6268413.1"/>
    <property type="molecule type" value="Genomic_DNA"/>
</dbReference>
<proteinExistence type="predicted"/>